<dbReference type="Gene3D" id="2.60.270.50">
    <property type="match status" value="1"/>
</dbReference>
<proteinExistence type="predicted"/>
<dbReference type="AlphaFoldDB" id="A0A194URR6"/>
<reference evidence="2" key="1">
    <citation type="submission" date="2014-12" db="EMBL/GenBank/DDBJ databases">
        <title>Genome Sequence of Valsa Canker Pathogens Uncovers a Specific Adaption of Colonization on Woody Bark.</title>
        <authorList>
            <person name="Yin Z."/>
            <person name="Liu H."/>
            <person name="Gao X."/>
            <person name="Li Z."/>
            <person name="Song N."/>
            <person name="Ke X."/>
            <person name="Dai Q."/>
            <person name="Wu Y."/>
            <person name="Sun Y."/>
            <person name="Xu J.-R."/>
            <person name="Kang Z.K."/>
            <person name="Wang L."/>
            <person name="Huang L."/>
        </authorList>
    </citation>
    <scope>NUCLEOTIDE SEQUENCE [LARGE SCALE GENOMIC DNA]</scope>
    <source>
        <strain evidence="2">SXYL134</strain>
    </source>
</reference>
<name>A0A194URR6_CYTMA</name>
<evidence type="ECO:0000313" key="1">
    <source>
        <dbReference type="EMBL" id="KUI54370.1"/>
    </source>
</evidence>
<evidence type="ECO:0000313" key="2">
    <source>
        <dbReference type="Proteomes" id="UP000078576"/>
    </source>
</evidence>
<gene>
    <name evidence="1" type="ORF">VP1G_01739</name>
</gene>
<dbReference type="OrthoDB" id="5025471at2759"/>
<protein>
    <submittedName>
        <fullName evidence="1">Uncharacterized protein</fullName>
    </submittedName>
</protein>
<dbReference type="EMBL" id="KN714673">
    <property type="protein sequence ID" value="KUI54370.1"/>
    <property type="molecule type" value="Genomic_DNA"/>
</dbReference>
<organism evidence="1 2">
    <name type="scientific">Cytospora mali</name>
    <name type="common">Apple Valsa canker fungus</name>
    <name type="synonym">Valsa mali</name>
    <dbReference type="NCBI Taxonomy" id="578113"/>
    <lineage>
        <taxon>Eukaryota</taxon>
        <taxon>Fungi</taxon>
        <taxon>Dikarya</taxon>
        <taxon>Ascomycota</taxon>
        <taxon>Pezizomycotina</taxon>
        <taxon>Sordariomycetes</taxon>
        <taxon>Sordariomycetidae</taxon>
        <taxon>Diaporthales</taxon>
        <taxon>Cytosporaceae</taxon>
        <taxon>Cytospora</taxon>
    </lineage>
</organism>
<sequence length="166" mass="18207">MSDFDEVLAQAAANGKNQIRFTVDNRTEFELVAENSFADWGDFADPPETINPYNSGRGGHVISSHSPFTGSAGMVGYKIDTGSAKTWLRFLGSNPYLSAKDNYSTSVILDRDAGIDQGDYNWLYYRKERDDSQKFNGGTLTISSQIGQADDATAVFTVTFTKDTEG</sequence>
<accession>A0A194URR6</accession>
<dbReference type="Proteomes" id="UP000078576">
    <property type="component" value="Unassembled WGS sequence"/>
</dbReference>
<keyword evidence="2" id="KW-1185">Reference proteome</keyword>